<dbReference type="InterPro" id="IPR019972">
    <property type="entry name" value="Ribosomal_uL14_CS"/>
</dbReference>
<proteinExistence type="inferred from homology"/>
<dbReference type="InterPro" id="IPR036853">
    <property type="entry name" value="Ribosomal_uL14_sf"/>
</dbReference>
<evidence type="ECO:0000256" key="6">
    <source>
        <dbReference type="HAMAP-Rule" id="MF_01367"/>
    </source>
</evidence>
<accession>A0A7C2BLA2</accession>
<evidence type="ECO:0000256" key="1">
    <source>
        <dbReference type="ARBA" id="ARBA00010745"/>
    </source>
</evidence>
<dbReference type="InterPro" id="IPR000218">
    <property type="entry name" value="Ribosomal_uL14"/>
</dbReference>
<dbReference type="EMBL" id="DSJT01000022">
    <property type="protein sequence ID" value="HEF87396.1"/>
    <property type="molecule type" value="Genomic_DNA"/>
</dbReference>
<dbReference type="NCBIfam" id="TIGR03673">
    <property type="entry name" value="uL14_arch"/>
    <property type="match status" value="1"/>
</dbReference>
<comment type="subunit">
    <text evidence="6">Part of the 50S ribosomal subunit. Forms a cluster with proteins L3 and L24e, part of which may contact the 16S rRNA in 2 intersubunit bridges.</text>
</comment>
<gene>
    <name evidence="6" type="primary">rpl14</name>
    <name evidence="8" type="ORF">ENP55_03745</name>
</gene>
<dbReference type="GO" id="GO:0003735">
    <property type="term" value="F:structural constituent of ribosome"/>
    <property type="evidence" value="ECO:0007669"/>
    <property type="project" value="InterPro"/>
</dbReference>
<evidence type="ECO:0000256" key="3">
    <source>
        <dbReference type="ARBA" id="ARBA00022884"/>
    </source>
</evidence>
<dbReference type="PANTHER" id="PTHR11761:SF8">
    <property type="entry name" value="LARGE RIBOSOMAL SUBUNIT PROTEIN UL14"/>
    <property type="match status" value="1"/>
</dbReference>
<dbReference type="InterPro" id="IPR019971">
    <property type="entry name" value="Ribosomal_uL14_arc"/>
</dbReference>
<evidence type="ECO:0000256" key="7">
    <source>
        <dbReference type="RuleBase" id="RU003949"/>
    </source>
</evidence>
<dbReference type="GO" id="GO:0006412">
    <property type="term" value="P:translation"/>
    <property type="evidence" value="ECO:0007669"/>
    <property type="project" value="UniProtKB-UniRule"/>
</dbReference>
<dbReference type="SUPFAM" id="SSF50193">
    <property type="entry name" value="Ribosomal protein L14"/>
    <property type="match status" value="1"/>
</dbReference>
<keyword evidence="5 6" id="KW-0687">Ribonucleoprotein</keyword>
<dbReference type="Gene3D" id="2.40.150.20">
    <property type="entry name" value="Ribosomal protein L14"/>
    <property type="match status" value="1"/>
</dbReference>
<evidence type="ECO:0000256" key="2">
    <source>
        <dbReference type="ARBA" id="ARBA00022730"/>
    </source>
</evidence>
<reference evidence="8" key="1">
    <citation type="journal article" date="2020" name="mSystems">
        <title>Genome- and Community-Level Interaction Insights into Carbon Utilization and Element Cycling Functions of Hydrothermarchaeota in Hydrothermal Sediment.</title>
        <authorList>
            <person name="Zhou Z."/>
            <person name="Liu Y."/>
            <person name="Xu W."/>
            <person name="Pan J."/>
            <person name="Luo Z.H."/>
            <person name="Li M."/>
        </authorList>
    </citation>
    <scope>NUCLEOTIDE SEQUENCE [LARGE SCALE GENOMIC DNA]</scope>
    <source>
        <strain evidence="8">SpSt-23</strain>
    </source>
</reference>
<comment type="caution">
    <text evidence="8">The sequence shown here is derived from an EMBL/GenBank/DDBJ whole genome shotgun (WGS) entry which is preliminary data.</text>
</comment>
<protein>
    <recommendedName>
        <fullName evidence="6">Large ribosomal subunit protein uL14</fullName>
    </recommendedName>
</protein>
<name>A0A7C2BLA2_9CREN</name>
<evidence type="ECO:0000256" key="5">
    <source>
        <dbReference type="ARBA" id="ARBA00023274"/>
    </source>
</evidence>
<dbReference type="FunFam" id="2.40.150.20:FF:000007">
    <property type="entry name" value="50S ribosomal protein L14"/>
    <property type="match status" value="1"/>
</dbReference>
<keyword evidence="2 6" id="KW-0699">rRNA-binding</keyword>
<sequence>MGAKRAVAGKPAFSRRRVNTGLQVQTVAKVADNSGAKEVMIIGVPGYHGRLRRVPPAGVGDLVVVSVKKGIPEMRKQVFKAIVVRQRRPYRRADGTWIAFEDNAVVILTPEGTPKGSEIRGPIAREAAERWPQIANLASMII</sequence>
<dbReference type="NCBIfam" id="NF006344">
    <property type="entry name" value="PRK08571.1"/>
    <property type="match status" value="1"/>
</dbReference>
<dbReference type="Pfam" id="PF00238">
    <property type="entry name" value="Ribosomal_L14"/>
    <property type="match status" value="1"/>
</dbReference>
<evidence type="ECO:0000256" key="4">
    <source>
        <dbReference type="ARBA" id="ARBA00022980"/>
    </source>
</evidence>
<dbReference type="CDD" id="cd00337">
    <property type="entry name" value="Ribosomal_uL14"/>
    <property type="match status" value="1"/>
</dbReference>
<comment type="function">
    <text evidence="6">Binds to 23S rRNA. Forms part of two intersubunit bridges in the 70S ribosome.</text>
</comment>
<evidence type="ECO:0000313" key="8">
    <source>
        <dbReference type="EMBL" id="HEF87396.1"/>
    </source>
</evidence>
<keyword evidence="3 6" id="KW-0694">RNA-binding</keyword>
<organism evidence="8">
    <name type="scientific">Thermosphaera aggregans</name>
    <dbReference type="NCBI Taxonomy" id="54254"/>
    <lineage>
        <taxon>Archaea</taxon>
        <taxon>Thermoproteota</taxon>
        <taxon>Thermoprotei</taxon>
        <taxon>Desulfurococcales</taxon>
        <taxon>Desulfurococcaceae</taxon>
        <taxon>Thermosphaera</taxon>
    </lineage>
</organism>
<comment type="similarity">
    <text evidence="1 6 7">Belongs to the universal ribosomal protein uL14 family.</text>
</comment>
<dbReference type="HAMAP" id="MF_01367">
    <property type="entry name" value="Ribosomal_uL14"/>
    <property type="match status" value="1"/>
</dbReference>
<dbReference type="PANTHER" id="PTHR11761">
    <property type="entry name" value="50S/60S RIBOSOMAL PROTEIN L14/L23"/>
    <property type="match status" value="1"/>
</dbReference>
<dbReference type="GO" id="GO:0070180">
    <property type="term" value="F:large ribosomal subunit rRNA binding"/>
    <property type="evidence" value="ECO:0007669"/>
    <property type="project" value="TreeGrafter"/>
</dbReference>
<dbReference type="AlphaFoldDB" id="A0A7C2BLA2"/>
<dbReference type="SMART" id="SM01374">
    <property type="entry name" value="Ribosomal_L14"/>
    <property type="match status" value="1"/>
</dbReference>
<dbReference type="GO" id="GO:0022625">
    <property type="term" value="C:cytosolic large ribosomal subunit"/>
    <property type="evidence" value="ECO:0007669"/>
    <property type="project" value="TreeGrafter"/>
</dbReference>
<dbReference type="PROSITE" id="PS00049">
    <property type="entry name" value="RIBOSOMAL_L14"/>
    <property type="match status" value="1"/>
</dbReference>
<keyword evidence="4 6" id="KW-0689">Ribosomal protein</keyword>